<protein>
    <submittedName>
        <fullName evidence="2">Uncharacterized protein</fullName>
    </submittedName>
</protein>
<reference evidence="2" key="1">
    <citation type="submission" date="2022-07" db="EMBL/GenBank/DDBJ databases">
        <title>Description and genome-wide analysis of Profundicola chukchiensis gen. nov., sp. nov., marine bacteria isolated from bottom sediments of the Chukchi Sea.</title>
        <authorList>
            <person name="Romanenko L."/>
            <person name="Otstavnykh N."/>
            <person name="Kurilenko V."/>
            <person name="Eremeev V."/>
            <person name="Velansky P."/>
            <person name="Mikhailov V."/>
            <person name="Isaeva M."/>
        </authorList>
    </citation>
    <scope>NUCLEOTIDE SEQUENCE</scope>
    <source>
        <strain evidence="2">KMM 9713</strain>
    </source>
</reference>
<feature type="region of interest" description="Disordered" evidence="1">
    <location>
        <begin position="163"/>
        <end position="211"/>
    </location>
</feature>
<dbReference type="RefSeq" id="WP_304419668.1">
    <property type="nucleotide sequence ID" value="NZ_JANCMU010000001.1"/>
</dbReference>
<comment type="caution">
    <text evidence="2">The sequence shown here is derived from an EMBL/GenBank/DDBJ whole genome shotgun (WGS) entry which is preliminary data.</text>
</comment>
<evidence type="ECO:0000256" key="1">
    <source>
        <dbReference type="SAM" id="MobiDB-lite"/>
    </source>
</evidence>
<dbReference type="Proteomes" id="UP001152599">
    <property type="component" value="Unassembled WGS sequence"/>
</dbReference>
<evidence type="ECO:0000313" key="3">
    <source>
        <dbReference type="Proteomes" id="UP001152599"/>
    </source>
</evidence>
<organism evidence="2 3">
    <name type="scientific">Profundicola chukchiensis</name>
    <dbReference type="NCBI Taxonomy" id="2961959"/>
    <lineage>
        <taxon>Bacteria</taxon>
        <taxon>Pseudomonadati</taxon>
        <taxon>Bacteroidota</taxon>
        <taxon>Flavobacteriia</taxon>
        <taxon>Flavobacteriales</taxon>
        <taxon>Weeksellaceae</taxon>
        <taxon>Profundicola</taxon>
    </lineage>
</organism>
<gene>
    <name evidence="2" type="ORF">NMK71_00715</name>
</gene>
<keyword evidence="3" id="KW-1185">Reference proteome</keyword>
<dbReference type="AlphaFoldDB" id="A0A9X4RWU5"/>
<name>A0A9X4RWU5_9FLAO</name>
<dbReference type="EMBL" id="JANCMU010000001">
    <property type="protein sequence ID" value="MDG4944924.1"/>
    <property type="molecule type" value="Genomic_DNA"/>
</dbReference>
<proteinExistence type="predicted"/>
<sequence>MVSLNRNIYGRNQDEVYEVSLSNALYITDGTIETYTFPIETIDSLTKYNLMLSLKNGEYQPYIVHYDLTDEEYTAYLEGNLLDLSEKTTVSILQNNEISITDRYNSNPETNGCFKEYVVNIECNDHYGVNNHCYMNDCDGRDSYTEIHEVPCVTNGGGGNGDGGNGGYTPGTPPGPGSPGGTYSGPSGSDGSPAGYTGFVIGDGGTGNQDDVDAINQVTQEMDAAFGVGNWSFNDNPSDNVPEYSSVQEFINDNLGLTSNHSDFQIELDQISNINRIVRGKLRLMRYTNSGLKFTLQIENINEINMDINENLSSIINYGPESNYFSFYPDNSNNIFEGPYAFYEQSLRYNVYGVVKREWKIANNITLPLVINIPIHIQIIISNVTGEVISTSWDYNW</sequence>
<accession>A0A9X4RWU5</accession>
<evidence type="ECO:0000313" key="2">
    <source>
        <dbReference type="EMBL" id="MDG4944924.1"/>
    </source>
</evidence>
<feature type="compositionally biased region" description="Low complexity" evidence="1">
    <location>
        <begin position="184"/>
        <end position="193"/>
    </location>
</feature>